<reference evidence="4 5" key="1">
    <citation type="submission" date="2013-11" db="EMBL/GenBank/DDBJ databases">
        <title>Genome sequencing of Stegodyphus mimosarum.</title>
        <authorList>
            <person name="Bechsgaard J."/>
        </authorList>
    </citation>
    <scope>NUCLEOTIDE SEQUENCE [LARGE SCALE GENOMIC DNA]</scope>
</reference>
<accession>A0A087UDP3</accession>
<keyword evidence="2" id="KW-0812">Transmembrane</keyword>
<evidence type="ECO:0000256" key="2">
    <source>
        <dbReference type="SAM" id="Phobius"/>
    </source>
</evidence>
<protein>
    <submittedName>
        <fullName evidence="4">Uncharacterized protein</fullName>
    </submittedName>
</protein>
<keyword evidence="2" id="KW-0472">Membrane</keyword>
<dbReference type="EMBL" id="KK119366">
    <property type="protein sequence ID" value="KFM75482.1"/>
    <property type="molecule type" value="Genomic_DNA"/>
</dbReference>
<evidence type="ECO:0000313" key="4">
    <source>
        <dbReference type="EMBL" id="KFM75482.1"/>
    </source>
</evidence>
<keyword evidence="3" id="KW-0732">Signal</keyword>
<dbReference type="OrthoDB" id="6427666at2759"/>
<feature type="transmembrane region" description="Helical" evidence="2">
    <location>
        <begin position="165"/>
        <end position="185"/>
    </location>
</feature>
<dbReference type="Proteomes" id="UP000054359">
    <property type="component" value="Unassembled WGS sequence"/>
</dbReference>
<name>A0A087UDP3_STEMI</name>
<organism evidence="4 5">
    <name type="scientific">Stegodyphus mimosarum</name>
    <name type="common">African social velvet spider</name>
    <dbReference type="NCBI Taxonomy" id="407821"/>
    <lineage>
        <taxon>Eukaryota</taxon>
        <taxon>Metazoa</taxon>
        <taxon>Ecdysozoa</taxon>
        <taxon>Arthropoda</taxon>
        <taxon>Chelicerata</taxon>
        <taxon>Arachnida</taxon>
        <taxon>Araneae</taxon>
        <taxon>Araneomorphae</taxon>
        <taxon>Entelegynae</taxon>
        <taxon>Eresoidea</taxon>
        <taxon>Eresidae</taxon>
        <taxon>Stegodyphus</taxon>
    </lineage>
</organism>
<keyword evidence="5" id="KW-1185">Reference proteome</keyword>
<dbReference type="AlphaFoldDB" id="A0A087UDP3"/>
<evidence type="ECO:0000313" key="5">
    <source>
        <dbReference type="Proteomes" id="UP000054359"/>
    </source>
</evidence>
<feature type="non-terminal residue" evidence="4">
    <location>
        <position position="324"/>
    </location>
</feature>
<feature type="signal peptide" evidence="3">
    <location>
        <begin position="1"/>
        <end position="20"/>
    </location>
</feature>
<dbReference type="OMA" id="ESPPPYC"/>
<evidence type="ECO:0000256" key="1">
    <source>
        <dbReference type="SAM" id="MobiDB-lite"/>
    </source>
</evidence>
<sequence length="324" mass="35826">MLYVFLAVLCCSATLKTVSAVKLCEPSNYICAGRCPPVPRGLQLQSQAICLKDTQGACVCFLRNPSSHIDSFFQCEVEKNGYRTQILCQAPEHCFLPGPEPGCLIIPNCSCSLYSQRVPDLKFEHWSVLKEAIVHTAIRSKEKDSEGNQKEKVQSDVREFSLKHLLFLLGFVVAPLICWCFLNCFHGGKCRKKEPQPSEAQRIPTERGSTVDNMNNNEDVDNNPDNPPEAVPSTTRTVSITLEEPVALPSAPLEAEVVLRPGVQTQVPIKCESPPPYCESTDGNWNPDCGPPPSYEDAIRGTDINIQQTWQAILILPSVARENA</sequence>
<evidence type="ECO:0000256" key="3">
    <source>
        <dbReference type="SAM" id="SignalP"/>
    </source>
</evidence>
<gene>
    <name evidence="4" type="ORF">X975_13960</name>
</gene>
<keyword evidence="2" id="KW-1133">Transmembrane helix</keyword>
<feature type="region of interest" description="Disordered" evidence="1">
    <location>
        <begin position="191"/>
        <end position="233"/>
    </location>
</feature>
<proteinExistence type="predicted"/>
<feature type="chain" id="PRO_5001830481" evidence="3">
    <location>
        <begin position="21"/>
        <end position="324"/>
    </location>
</feature>